<gene>
    <name evidence="1" type="ORF">APC1461_0729</name>
</gene>
<reference evidence="1 2" key="1">
    <citation type="submission" date="2017-12" db="EMBL/GenBank/DDBJ databases">
        <title>Bifidobacterium longum APC/DPC strains.</title>
        <authorList>
            <person name="Arboleya S."/>
        </authorList>
    </citation>
    <scope>NUCLEOTIDE SEQUENCE [LARGE SCALE GENOMIC DNA]</scope>
    <source>
        <strain evidence="1 2">APC1461</strain>
    </source>
</reference>
<proteinExistence type="predicted"/>
<evidence type="ECO:0000313" key="1">
    <source>
        <dbReference type="EMBL" id="PKD15201.1"/>
    </source>
</evidence>
<dbReference type="Proteomes" id="UP000232928">
    <property type="component" value="Unassembled WGS sequence"/>
</dbReference>
<dbReference type="Pfam" id="PF25681">
    <property type="entry name" value="Phage_TTP_17"/>
    <property type="match status" value="1"/>
</dbReference>
<dbReference type="EMBL" id="PJEG01000010">
    <property type="protein sequence ID" value="PKD15201.1"/>
    <property type="molecule type" value="Genomic_DNA"/>
</dbReference>
<dbReference type="RefSeq" id="WP_101027577.1">
    <property type="nucleotide sequence ID" value="NZ_PJEG01000010.1"/>
</dbReference>
<name>A0A2N0TKD4_BIFLN</name>
<comment type="caution">
    <text evidence="1">The sequence shown here is derived from an EMBL/GenBank/DDBJ whole genome shotgun (WGS) entry which is preliminary data.</text>
</comment>
<dbReference type="InterPro" id="IPR058154">
    <property type="entry name" value="Bxb1_TTP-like"/>
</dbReference>
<dbReference type="AlphaFoldDB" id="A0A2N0TKD4"/>
<organism evidence="1 2">
    <name type="scientific">Bifidobacterium longum</name>
    <dbReference type="NCBI Taxonomy" id="216816"/>
    <lineage>
        <taxon>Bacteria</taxon>
        <taxon>Bacillati</taxon>
        <taxon>Actinomycetota</taxon>
        <taxon>Actinomycetes</taxon>
        <taxon>Bifidobacteriales</taxon>
        <taxon>Bifidobacteriaceae</taxon>
        <taxon>Bifidobacterium</taxon>
    </lineage>
</organism>
<protein>
    <submittedName>
        <fullName evidence="1">Phage major tail protein</fullName>
    </submittedName>
</protein>
<evidence type="ECO:0000313" key="2">
    <source>
        <dbReference type="Proteomes" id="UP000232928"/>
    </source>
</evidence>
<sequence length="238" mass="24911">MGTPDSQNVSVGKPHGEGGRYAGGMWWAISGQATVPTDATTPLPNTLRDGGYLSEDGVTNTIDSDTSDINAFGGDRVLSVVTSRAESFQFGMIETTEDTLALVYGPDNVTVAGEGTAKTITVKHNGKDGPLLLLVFELAMTNNRVKRIVVPMGKMGELDDVEYTDGDPITYTPTINALPDADGNTAYEYIAYVASTTPTAKSATAFTDATVPTLAKAAKTKTATSRTAKTTAKTSAKS</sequence>
<accession>A0A2N0TKD4</accession>